<dbReference type="InterPro" id="IPR051120">
    <property type="entry name" value="ABC_AA/LPS_Transport"/>
</dbReference>
<keyword evidence="3 5" id="KW-0067">ATP-binding</keyword>
<keyword evidence="1" id="KW-0813">Transport</keyword>
<evidence type="ECO:0000256" key="1">
    <source>
        <dbReference type="ARBA" id="ARBA00022448"/>
    </source>
</evidence>
<dbReference type="AlphaFoldDB" id="A0A543ICR0"/>
<accession>A0A543ICR0</accession>
<dbReference type="PANTHER" id="PTHR45772">
    <property type="entry name" value="CONSERVED COMPONENT OF ABC TRANSPORTER FOR NATURAL AMINO ACIDS-RELATED"/>
    <property type="match status" value="1"/>
</dbReference>
<proteinExistence type="predicted"/>
<evidence type="ECO:0000259" key="4">
    <source>
        <dbReference type="PROSITE" id="PS50893"/>
    </source>
</evidence>
<dbReference type="EMBL" id="VFPO01000001">
    <property type="protein sequence ID" value="TQM68347.1"/>
    <property type="molecule type" value="Genomic_DNA"/>
</dbReference>
<dbReference type="SMART" id="SM00382">
    <property type="entry name" value="AAA"/>
    <property type="match status" value="1"/>
</dbReference>
<organism evidence="5 6">
    <name type="scientific">Actinomadura hallensis</name>
    <dbReference type="NCBI Taxonomy" id="337895"/>
    <lineage>
        <taxon>Bacteria</taxon>
        <taxon>Bacillati</taxon>
        <taxon>Actinomycetota</taxon>
        <taxon>Actinomycetes</taxon>
        <taxon>Streptosporangiales</taxon>
        <taxon>Thermomonosporaceae</taxon>
        <taxon>Actinomadura</taxon>
    </lineage>
</organism>
<name>A0A543ICR0_9ACTN</name>
<dbReference type="Proteomes" id="UP000316706">
    <property type="component" value="Unassembled WGS sequence"/>
</dbReference>
<dbReference type="InterPro" id="IPR003439">
    <property type="entry name" value="ABC_transporter-like_ATP-bd"/>
</dbReference>
<reference evidence="5 6" key="1">
    <citation type="submission" date="2019-06" db="EMBL/GenBank/DDBJ databases">
        <title>Sequencing the genomes of 1000 actinobacteria strains.</title>
        <authorList>
            <person name="Klenk H.-P."/>
        </authorList>
    </citation>
    <scope>NUCLEOTIDE SEQUENCE [LARGE SCALE GENOMIC DNA]</scope>
    <source>
        <strain evidence="5 6">DSM 45043</strain>
    </source>
</reference>
<dbReference type="FunFam" id="3.40.50.300:FF:000421">
    <property type="entry name" value="Branched-chain amino acid ABC transporter ATP-binding protein"/>
    <property type="match status" value="1"/>
</dbReference>
<protein>
    <submittedName>
        <fullName evidence="5">Amino acid/amide ABC transporter ATP-binding protein 1 (HAAT family)</fullName>
    </submittedName>
</protein>
<dbReference type="GO" id="GO:0005886">
    <property type="term" value="C:plasma membrane"/>
    <property type="evidence" value="ECO:0007669"/>
    <property type="project" value="TreeGrafter"/>
</dbReference>
<dbReference type="SUPFAM" id="SSF52540">
    <property type="entry name" value="P-loop containing nucleoside triphosphate hydrolases"/>
    <property type="match status" value="1"/>
</dbReference>
<evidence type="ECO:0000256" key="3">
    <source>
        <dbReference type="ARBA" id="ARBA00022840"/>
    </source>
</evidence>
<feature type="domain" description="ABC transporter" evidence="4">
    <location>
        <begin position="6"/>
        <end position="254"/>
    </location>
</feature>
<comment type="caution">
    <text evidence="5">The sequence shown here is derived from an EMBL/GenBank/DDBJ whole genome shotgun (WGS) entry which is preliminary data.</text>
</comment>
<dbReference type="InterPro" id="IPR003593">
    <property type="entry name" value="AAA+_ATPase"/>
</dbReference>
<dbReference type="Gene3D" id="3.40.50.300">
    <property type="entry name" value="P-loop containing nucleotide triphosphate hydrolases"/>
    <property type="match status" value="1"/>
</dbReference>
<dbReference type="CDD" id="cd03219">
    <property type="entry name" value="ABC_Mj1267_LivG_branched"/>
    <property type="match status" value="1"/>
</dbReference>
<keyword evidence="6" id="KW-1185">Reference proteome</keyword>
<keyword evidence="2" id="KW-0547">Nucleotide-binding</keyword>
<dbReference type="InterPro" id="IPR027417">
    <property type="entry name" value="P-loop_NTPase"/>
</dbReference>
<dbReference type="Pfam" id="PF00005">
    <property type="entry name" value="ABC_tran"/>
    <property type="match status" value="1"/>
</dbReference>
<dbReference type="GO" id="GO:0016887">
    <property type="term" value="F:ATP hydrolysis activity"/>
    <property type="evidence" value="ECO:0007669"/>
    <property type="project" value="InterPro"/>
</dbReference>
<evidence type="ECO:0000256" key="2">
    <source>
        <dbReference type="ARBA" id="ARBA00022741"/>
    </source>
</evidence>
<dbReference type="PROSITE" id="PS50893">
    <property type="entry name" value="ABC_TRANSPORTER_2"/>
    <property type="match status" value="1"/>
</dbReference>
<evidence type="ECO:0000313" key="5">
    <source>
        <dbReference type="EMBL" id="TQM68347.1"/>
    </source>
</evidence>
<gene>
    <name evidence="5" type="ORF">FHX41_1992</name>
</gene>
<evidence type="ECO:0000313" key="6">
    <source>
        <dbReference type="Proteomes" id="UP000316706"/>
    </source>
</evidence>
<dbReference type="RefSeq" id="WP_141967741.1">
    <property type="nucleotide sequence ID" value="NZ_VFPO01000001.1"/>
</dbReference>
<dbReference type="GO" id="GO:0005524">
    <property type="term" value="F:ATP binding"/>
    <property type="evidence" value="ECO:0007669"/>
    <property type="project" value="UniProtKB-KW"/>
</dbReference>
<dbReference type="OrthoDB" id="4350300at2"/>
<dbReference type="PANTHER" id="PTHR45772:SF1">
    <property type="entry name" value="ABC TRANSPORTER ATP-BINDING PROTEIN"/>
    <property type="match status" value="1"/>
</dbReference>
<sequence>MSTALLEIEDLTLSFAGVRALDGVSFTVGEGDLFAVIGPNGAGKSTLFNCISGIYRPESGSIKFAGRELLGSAPHRIAQAGIARTFQNVDVFPAMTVRECLLLARHRHLRSGPLAAMIRWGRSAREERAALRHVTEVAERLGLGHLLGRPVGPLPHGVQKRVELARSLCMEPRLLLLDEPVAGMNHEETAEMAATLREVNSDLGVTMLLVEHDMSMVMGISNRVCVLDFGRRIALDSPANIVRDEAVINAYLGGAL</sequence>